<dbReference type="EMBL" id="GL376601">
    <property type="status" value="NOT_ANNOTATED_CDS"/>
    <property type="molecule type" value="Genomic_DNA"/>
</dbReference>
<evidence type="ECO:0000313" key="1">
    <source>
        <dbReference type="EnsemblProtists" id="PYU1_T012153"/>
    </source>
</evidence>
<sequence>MVTLLVLNCCATPISHCLLGSNEGHIRLAGVFVNMLLDMAPYIGLPSALLLPYANQINTELTNFDRPYWYTDI</sequence>
<evidence type="ECO:0000313" key="2">
    <source>
        <dbReference type="Proteomes" id="UP000019132"/>
    </source>
</evidence>
<dbReference type="VEuPathDB" id="FungiDB:PYU1_G012127"/>
<dbReference type="EnsemblProtists" id="PYU1_T012153">
    <property type="protein sequence ID" value="PYU1_T012153"/>
    <property type="gene ID" value="PYU1_G012127"/>
</dbReference>
<reference evidence="1" key="3">
    <citation type="submission" date="2015-02" db="UniProtKB">
        <authorList>
            <consortium name="EnsemblProtists"/>
        </authorList>
    </citation>
    <scope>IDENTIFICATION</scope>
    <source>
        <strain evidence="1">DAOM BR144</strain>
    </source>
</reference>
<keyword evidence="2" id="KW-1185">Reference proteome</keyword>
<dbReference type="InParanoid" id="K3X4K4"/>
<dbReference type="AlphaFoldDB" id="K3X4K4"/>
<dbReference type="HOGENOM" id="CLU_2710297_0_0_1"/>
<proteinExistence type="predicted"/>
<reference evidence="2" key="1">
    <citation type="journal article" date="2010" name="Genome Biol.">
        <title>Genome sequence of the necrotrophic plant pathogen Pythium ultimum reveals original pathogenicity mechanisms and effector repertoire.</title>
        <authorList>
            <person name="Levesque C.A."/>
            <person name="Brouwer H."/>
            <person name="Cano L."/>
            <person name="Hamilton J.P."/>
            <person name="Holt C."/>
            <person name="Huitema E."/>
            <person name="Raffaele S."/>
            <person name="Robideau G.P."/>
            <person name="Thines M."/>
            <person name="Win J."/>
            <person name="Zerillo M.M."/>
            <person name="Beakes G.W."/>
            <person name="Boore J.L."/>
            <person name="Busam D."/>
            <person name="Dumas B."/>
            <person name="Ferriera S."/>
            <person name="Fuerstenberg S.I."/>
            <person name="Gachon C.M."/>
            <person name="Gaulin E."/>
            <person name="Govers F."/>
            <person name="Grenville-Briggs L."/>
            <person name="Horner N."/>
            <person name="Hostetler J."/>
            <person name="Jiang R.H."/>
            <person name="Johnson J."/>
            <person name="Krajaejun T."/>
            <person name="Lin H."/>
            <person name="Meijer H.J."/>
            <person name="Moore B."/>
            <person name="Morris P."/>
            <person name="Phuntmart V."/>
            <person name="Puiu D."/>
            <person name="Shetty J."/>
            <person name="Stajich J.E."/>
            <person name="Tripathy S."/>
            <person name="Wawra S."/>
            <person name="van West P."/>
            <person name="Whitty B.R."/>
            <person name="Coutinho P.M."/>
            <person name="Henrissat B."/>
            <person name="Martin F."/>
            <person name="Thomas P.D."/>
            <person name="Tyler B.M."/>
            <person name="De Vries R.P."/>
            <person name="Kamoun S."/>
            <person name="Yandell M."/>
            <person name="Tisserat N."/>
            <person name="Buell C.R."/>
        </authorList>
    </citation>
    <scope>NUCLEOTIDE SEQUENCE</scope>
    <source>
        <strain evidence="2">DAOM:BR144</strain>
    </source>
</reference>
<reference evidence="2" key="2">
    <citation type="submission" date="2010-04" db="EMBL/GenBank/DDBJ databases">
        <authorList>
            <person name="Buell R."/>
            <person name="Hamilton J."/>
            <person name="Hostetler J."/>
        </authorList>
    </citation>
    <scope>NUCLEOTIDE SEQUENCE [LARGE SCALE GENOMIC DNA]</scope>
    <source>
        <strain evidence="2">DAOM:BR144</strain>
    </source>
</reference>
<accession>K3X4K4</accession>
<protein>
    <submittedName>
        <fullName evidence="1">Uncharacterized protein</fullName>
    </submittedName>
</protein>
<name>K3X4K4_GLOUD</name>
<organism evidence="1 2">
    <name type="scientific">Globisporangium ultimum (strain ATCC 200006 / CBS 805.95 / DAOM BR144)</name>
    <name type="common">Pythium ultimum</name>
    <dbReference type="NCBI Taxonomy" id="431595"/>
    <lineage>
        <taxon>Eukaryota</taxon>
        <taxon>Sar</taxon>
        <taxon>Stramenopiles</taxon>
        <taxon>Oomycota</taxon>
        <taxon>Peronosporomycetes</taxon>
        <taxon>Pythiales</taxon>
        <taxon>Pythiaceae</taxon>
        <taxon>Globisporangium</taxon>
    </lineage>
</organism>
<dbReference type="Proteomes" id="UP000019132">
    <property type="component" value="Unassembled WGS sequence"/>
</dbReference>